<keyword evidence="3" id="KW-1185">Reference proteome</keyword>
<reference evidence="2" key="1">
    <citation type="submission" date="2022-12" db="EMBL/GenBank/DDBJ databases">
        <authorList>
            <person name="Petersen C."/>
        </authorList>
    </citation>
    <scope>NUCLEOTIDE SEQUENCE</scope>
    <source>
        <strain evidence="2">IBT 16125</strain>
    </source>
</reference>
<name>A0AAD6BYR5_9EURO</name>
<proteinExistence type="predicted"/>
<comment type="caution">
    <text evidence="2">The sequence shown here is derived from an EMBL/GenBank/DDBJ whole genome shotgun (WGS) entry which is preliminary data.</text>
</comment>
<feature type="compositionally biased region" description="Acidic residues" evidence="1">
    <location>
        <begin position="127"/>
        <end position="137"/>
    </location>
</feature>
<dbReference type="EMBL" id="JAPVEA010000008">
    <property type="protein sequence ID" value="KAJ5439276.1"/>
    <property type="molecule type" value="Genomic_DNA"/>
</dbReference>
<evidence type="ECO:0000313" key="3">
    <source>
        <dbReference type="Proteomes" id="UP001213681"/>
    </source>
</evidence>
<sequence length="154" mass="16649">MPPKQAKPDSRATTLLFKKHKSTILLSLQPHEPLTAVKEKLLEALKSRNMIEINGEPIPSDSALIDFGVPVDRSDLEKGWKLLQTDGGDTSKSTAGKRASSGTVLAAGLDNGHLVAFSFRKPGDVPANDEDDADIDSNDPGWDVVIPTFDDEEE</sequence>
<evidence type="ECO:0000256" key="1">
    <source>
        <dbReference type="SAM" id="MobiDB-lite"/>
    </source>
</evidence>
<feature type="region of interest" description="Disordered" evidence="1">
    <location>
        <begin position="120"/>
        <end position="154"/>
    </location>
</feature>
<protein>
    <recommendedName>
        <fullName evidence="4">Ubiquitin-like domain-containing protein</fullName>
    </recommendedName>
</protein>
<reference evidence="2" key="2">
    <citation type="journal article" date="2023" name="IMA Fungus">
        <title>Comparative genomic study of the Penicillium genus elucidates a diverse pangenome and 15 lateral gene transfer events.</title>
        <authorList>
            <person name="Petersen C."/>
            <person name="Sorensen T."/>
            <person name="Nielsen M.R."/>
            <person name="Sondergaard T.E."/>
            <person name="Sorensen J.L."/>
            <person name="Fitzpatrick D.A."/>
            <person name="Frisvad J.C."/>
            <person name="Nielsen K.L."/>
        </authorList>
    </citation>
    <scope>NUCLEOTIDE SEQUENCE</scope>
    <source>
        <strain evidence="2">IBT 16125</strain>
    </source>
</reference>
<evidence type="ECO:0000313" key="2">
    <source>
        <dbReference type="EMBL" id="KAJ5439276.1"/>
    </source>
</evidence>
<gene>
    <name evidence="2" type="ORF">N7458_010274</name>
</gene>
<organism evidence="2 3">
    <name type="scientific">Penicillium daleae</name>
    <dbReference type="NCBI Taxonomy" id="63821"/>
    <lineage>
        <taxon>Eukaryota</taxon>
        <taxon>Fungi</taxon>
        <taxon>Dikarya</taxon>
        <taxon>Ascomycota</taxon>
        <taxon>Pezizomycotina</taxon>
        <taxon>Eurotiomycetes</taxon>
        <taxon>Eurotiomycetidae</taxon>
        <taxon>Eurotiales</taxon>
        <taxon>Aspergillaceae</taxon>
        <taxon>Penicillium</taxon>
    </lineage>
</organism>
<dbReference type="AlphaFoldDB" id="A0AAD6BYR5"/>
<accession>A0AAD6BYR5</accession>
<dbReference type="Proteomes" id="UP001213681">
    <property type="component" value="Unassembled WGS sequence"/>
</dbReference>
<dbReference type="RefSeq" id="XP_056762505.1">
    <property type="nucleotide sequence ID" value="XM_056913656.1"/>
</dbReference>
<evidence type="ECO:0008006" key="4">
    <source>
        <dbReference type="Google" id="ProtNLM"/>
    </source>
</evidence>
<dbReference type="GeneID" id="81603899"/>